<reference evidence="1" key="1">
    <citation type="submission" date="2018-05" db="EMBL/GenBank/DDBJ databases">
        <authorList>
            <person name="Lanie J.A."/>
            <person name="Ng W.-L."/>
            <person name="Kazmierczak K.M."/>
            <person name="Andrzejewski T.M."/>
            <person name="Davidsen T.M."/>
            <person name="Wayne K.J."/>
            <person name="Tettelin H."/>
            <person name="Glass J.I."/>
            <person name="Rusch D."/>
            <person name="Podicherti R."/>
            <person name="Tsui H.-C.T."/>
            <person name="Winkler M.E."/>
        </authorList>
    </citation>
    <scope>NUCLEOTIDE SEQUENCE</scope>
</reference>
<dbReference type="PANTHER" id="PTHR40128">
    <property type="entry name" value="EXPRESSED PROTEIN"/>
    <property type="match status" value="1"/>
</dbReference>
<accession>A0A382QQL4</accession>
<dbReference type="InterPro" id="IPR008775">
    <property type="entry name" value="Phytyl_CoA_dOase-like"/>
</dbReference>
<evidence type="ECO:0000313" key="1">
    <source>
        <dbReference type="EMBL" id="SVC87082.1"/>
    </source>
</evidence>
<proteinExistence type="predicted"/>
<dbReference type="EMBL" id="UINC01115796">
    <property type="protein sequence ID" value="SVC87082.1"/>
    <property type="molecule type" value="Genomic_DNA"/>
</dbReference>
<evidence type="ECO:0008006" key="2">
    <source>
        <dbReference type="Google" id="ProtNLM"/>
    </source>
</evidence>
<feature type="non-terminal residue" evidence="1">
    <location>
        <position position="221"/>
    </location>
</feature>
<dbReference type="PANTHER" id="PTHR40128:SF1">
    <property type="entry name" value="PHYTANOYL-COA HYDROXYLASE"/>
    <property type="match status" value="1"/>
</dbReference>
<dbReference type="Gene3D" id="2.60.120.620">
    <property type="entry name" value="q2cbj1_9rhob like domain"/>
    <property type="match status" value="1"/>
</dbReference>
<gene>
    <name evidence="1" type="ORF">METZ01_LOCUS339936</name>
</gene>
<organism evidence="1">
    <name type="scientific">marine metagenome</name>
    <dbReference type="NCBI Taxonomy" id="408172"/>
    <lineage>
        <taxon>unclassified sequences</taxon>
        <taxon>metagenomes</taxon>
        <taxon>ecological metagenomes</taxon>
    </lineage>
</organism>
<dbReference type="Pfam" id="PF05721">
    <property type="entry name" value="PhyH"/>
    <property type="match status" value="1"/>
</dbReference>
<sequence length="221" mass="25119">MRSSNDILEDGQALRHRMKQDGYLLLREVLDQNTVIEARRELVEKLDSIGDIDHNYPLIDAILNLESNNKPMSATGFAKKLGAGRAIRALVHQGRMLEFYRRFFGKEVRPLDFVWVRTTRVGSSAGCHYDWVYMGRGSKLLHTSWTPIGDVTKIEGSLAILEGSHKFDTLISTYGSIDVDDERTTKKYKGQYTANPVEVQKKFGGKWLTTDFKTGDLLLFT</sequence>
<name>A0A382QQL4_9ZZZZ</name>
<dbReference type="AlphaFoldDB" id="A0A382QQL4"/>
<protein>
    <recommendedName>
        <fullName evidence="2">Phytanoyl-CoA dioxygenase</fullName>
    </recommendedName>
</protein>
<dbReference type="SUPFAM" id="SSF51197">
    <property type="entry name" value="Clavaminate synthase-like"/>
    <property type="match status" value="1"/>
</dbReference>